<dbReference type="Gene3D" id="1.20.120.350">
    <property type="entry name" value="Voltage-gated potassium channels. Chain C"/>
    <property type="match status" value="1"/>
</dbReference>
<organism evidence="10 11">
    <name type="scientific">Methanothermobacter defluvii</name>
    <dbReference type="NCBI Taxonomy" id="49339"/>
    <lineage>
        <taxon>Archaea</taxon>
        <taxon>Methanobacteriati</taxon>
        <taxon>Methanobacteriota</taxon>
        <taxon>Methanomada group</taxon>
        <taxon>Methanobacteria</taxon>
        <taxon>Methanobacteriales</taxon>
        <taxon>Methanobacteriaceae</taxon>
        <taxon>Methanothermobacter</taxon>
    </lineage>
</organism>
<accession>A0A371NA82</accession>
<dbReference type="PANTHER" id="PTHR11537:SF254">
    <property type="entry name" value="POTASSIUM VOLTAGE-GATED CHANNEL PROTEIN SHAB"/>
    <property type="match status" value="1"/>
</dbReference>
<feature type="domain" description="Potassium channel" evidence="9">
    <location>
        <begin position="128"/>
        <end position="204"/>
    </location>
</feature>
<dbReference type="GO" id="GO:0005249">
    <property type="term" value="F:voltage-gated potassium channel activity"/>
    <property type="evidence" value="ECO:0007669"/>
    <property type="project" value="InterPro"/>
</dbReference>
<evidence type="ECO:0000256" key="5">
    <source>
        <dbReference type="ARBA" id="ARBA00023065"/>
    </source>
</evidence>
<evidence type="ECO:0000259" key="9">
    <source>
        <dbReference type="Pfam" id="PF07885"/>
    </source>
</evidence>
<dbReference type="SUPFAM" id="SSF81324">
    <property type="entry name" value="Voltage-gated potassium channels"/>
    <property type="match status" value="1"/>
</dbReference>
<dbReference type="EMBL" id="QREL01000004">
    <property type="protein sequence ID" value="REE24599.1"/>
    <property type="molecule type" value="Genomic_DNA"/>
</dbReference>
<feature type="transmembrane region" description="Helical" evidence="8">
    <location>
        <begin position="156"/>
        <end position="176"/>
    </location>
</feature>
<protein>
    <submittedName>
        <fullName evidence="10">Voltage-gated potassium channel</fullName>
    </submittedName>
</protein>
<keyword evidence="3 8" id="KW-0812">Transmembrane</keyword>
<feature type="transmembrane region" description="Helical" evidence="8">
    <location>
        <begin position="12"/>
        <end position="30"/>
    </location>
</feature>
<sequence length="241" mass="28006">MDYWKLIRAKEITLLFLIILDIVLLSYISFYPSNPLTVNAINQFDLILCIILFIEFSVNLKRAEDRKKFLLENWLDIIAFLPVDFFRAFRFIRIIRVVKVIALFRKYLKKFFTFLVDTHLDQAVGTLLIALVAGTMFFYMMESGVNSSLHGPLDSLWYSLTTIIAGEVVIPPRTIYGKAITSILMLVGVTFVGFLTASLASWFVRNPEEEREVHERIGEIERGIEDLRREVAEIKEMLKKR</sequence>
<dbReference type="GO" id="GO:0001508">
    <property type="term" value="P:action potential"/>
    <property type="evidence" value="ECO:0007669"/>
    <property type="project" value="TreeGrafter"/>
</dbReference>
<dbReference type="InterPro" id="IPR027359">
    <property type="entry name" value="Volt_channel_dom_sf"/>
</dbReference>
<dbReference type="Gene3D" id="1.10.287.70">
    <property type="match status" value="1"/>
</dbReference>
<dbReference type="GeneID" id="77404170"/>
<dbReference type="PANTHER" id="PTHR11537">
    <property type="entry name" value="VOLTAGE-GATED POTASSIUM CHANNEL"/>
    <property type="match status" value="1"/>
</dbReference>
<evidence type="ECO:0000256" key="6">
    <source>
        <dbReference type="ARBA" id="ARBA00023136"/>
    </source>
</evidence>
<dbReference type="Pfam" id="PF07885">
    <property type="entry name" value="Ion_trans_2"/>
    <property type="match status" value="1"/>
</dbReference>
<evidence type="ECO:0000256" key="7">
    <source>
        <dbReference type="ARBA" id="ARBA00023303"/>
    </source>
</evidence>
<dbReference type="Proteomes" id="UP000256864">
    <property type="component" value="Unassembled WGS sequence"/>
</dbReference>
<keyword evidence="5" id="KW-0406">Ion transport</keyword>
<feature type="transmembrane region" description="Helical" evidence="8">
    <location>
        <begin position="120"/>
        <end position="141"/>
    </location>
</feature>
<dbReference type="InterPro" id="IPR028325">
    <property type="entry name" value="VG_K_chnl"/>
</dbReference>
<dbReference type="RefSeq" id="WP_115892827.1">
    <property type="nucleotide sequence ID" value="NZ_QREL01000004.1"/>
</dbReference>
<dbReference type="InterPro" id="IPR013099">
    <property type="entry name" value="K_chnl_dom"/>
</dbReference>
<keyword evidence="11" id="KW-1185">Reference proteome</keyword>
<feature type="transmembrane region" description="Helical" evidence="8">
    <location>
        <begin position="183"/>
        <end position="204"/>
    </location>
</feature>
<evidence type="ECO:0000256" key="1">
    <source>
        <dbReference type="ARBA" id="ARBA00004141"/>
    </source>
</evidence>
<feature type="transmembrane region" description="Helical" evidence="8">
    <location>
        <begin position="36"/>
        <end position="57"/>
    </location>
</feature>
<comment type="caution">
    <text evidence="10">The sequence shown here is derived from an EMBL/GenBank/DDBJ whole genome shotgun (WGS) entry which is preliminary data.</text>
</comment>
<name>A0A371NA82_9EURY</name>
<evidence type="ECO:0000256" key="3">
    <source>
        <dbReference type="ARBA" id="ARBA00022692"/>
    </source>
</evidence>
<keyword evidence="4 8" id="KW-1133">Transmembrane helix</keyword>
<evidence type="ECO:0000313" key="11">
    <source>
        <dbReference type="Proteomes" id="UP000256864"/>
    </source>
</evidence>
<dbReference type="GO" id="GO:0008076">
    <property type="term" value="C:voltage-gated potassium channel complex"/>
    <property type="evidence" value="ECO:0007669"/>
    <property type="project" value="InterPro"/>
</dbReference>
<keyword evidence="7 10" id="KW-0407">Ion channel</keyword>
<dbReference type="AlphaFoldDB" id="A0A371NA82"/>
<reference evidence="10 11" key="1">
    <citation type="submission" date="2018-07" db="EMBL/GenBank/DDBJ databases">
        <title>Genomic Encyclopedia of Type Strains, Phase IV (KMG-IV): sequencing the most valuable type-strain genomes for metagenomic binning, comparative biology and taxonomic classification.</title>
        <authorList>
            <person name="Goeker M."/>
        </authorList>
    </citation>
    <scope>NUCLEOTIDE SEQUENCE [LARGE SCALE GENOMIC DNA]</scope>
    <source>
        <strain evidence="10 11">DSM 7466</strain>
    </source>
</reference>
<comment type="subcellular location">
    <subcellularLocation>
        <location evidence="1">Membrane</location>
        <topology evidence="1">Multi-pass membrane protein</topology>
    </subcellularLocation>
</comment>
<proteinExistence type="predicted"/>
<evidence type="ECO:0000256" key="4">
    <source>
        <dbReference type="ARBA" id="ARBA00022989"/>
    </source>
</evidence>
<evidence type="ECO:0000313" key="10">
    <source>
        <dbReference type="EMBL" id="REE24599.1"/>
    </source>
</evidence>
<evidence type="ECO:0000256" key="2">
    <source>
        <dbReference type="ARBA" id="ARBA00022448"/>
    </source>
</evidence>
<keyword evidence="6 8" id="KW-0472">Membrane</keyword>
<evidence type="ECO:0000256" key="8">
    <source>
        <dbReference type="SAM" id="Phobius"/>
    </source>
</evidence>
<keyword evidence="2" id="KW-0813">Transport</keyword>
<gene>
    <name evidence="10" type="ORF">C7452_1707</name>
</gene>